<evidence type="ECO:0000313" key="4">
    <source>
        <dbReference type="EMBL" id="MCY0966740.1"/>
    </source>
</evidence>
<dbReference type="PROSITE" id="PS51318">
    <property type="entry name" value="TAT"/>
    <property type="match status" value="1"/>
</dbReference>
<reference evidence="4" key="1">
    <citation type="submission" date="2022-11" db="EMBL/GenBank/DDBJ databases">
        <title>Parathalassolutuus dongxingensis gen. nov., sp. nov., a novel member of family Oceanospirillaceae isolated from a coastal shrimp pond in Guangxi, China.</title>
        <authorList>
            <person name="Chen H."/>
        </authorList>
    </citation>
    <scope>NUCLEOTIDE SEQUENCE</scope>
    <source>
        <strain evidence="4">G-43</strain>
    </source>
</reference>
<dbReference type="PANTHER" id="PTHR30535:SF34">
    <property type="entry name" value="MOLYBDATE-BINDING PROTEIN MOLA"/>
    <property type="match status" value="1"/>
</dbReference>
<comment type="caution">
    <text evidence="4">The sequence shown here is derived from an EMBL/GenBank/DDBJ whole genome shotgun (WGS) entry which is preliminary data.</text>
</comment>
<accession>A0A9X3ITW4</accession>
<keyword evidence="5" id="KW-1185">Reference proteome</keyword>
<keyword evidence="1 2" id="KW-0732">Signal</keyword>
<protein>
    <submittedName>
        <fullName evidence="4">Cobalamin-binding protein</fullName>
    </submittedName>
</protein>
<dbReference type="SUPFAM" id="SSF53807">
    <property type="entry name" value="Helical backbone' metal receptor"/>
    <property type="match status" value="1"/>
</dbReference>
<dbReference type="NCBIfam" id="NF038402">
    <property type="entry name" value="TroA_like"/>
    <property type="match status" value="1"/>
</dbReference>
<dbReference type="InterPro" id="IPR054828">
    <property type="entry name" value="Vit_B12_bind_prot"/>
</dbReference>
<organism evidence="4 5">
    <name type="scientific">Parathalassolituus penaei</name>
    <dbReference type="NCBI Taxonomy" id="2997323"/>
    <lineage>
        <taxon>Bacteria</taxon>
        <taxon>Pseudomonadati</taxon>
        <taxon>Pseudomonadota</taxon>
        <taxon>Gammaproteobacteria</taxon>
        <taxon>Oceanospirillales</taxon>
        <taxon>Oceanospirillaceae</taxon>
        <taxon>Parathalassolituus</taxon>
    </lineage>
</organism>
<dbReference type="InterPro" id="IPR050902">
    <property type="entry name" value="ABC_Transporter_SBP"/>
</dbReference>
<evidence type="ECO:0000256" key="1">
    <source>
        <dbReference type="ARBA" id="ARBA00022729"/>
    </source>
</evidence>
<dbReference type="PROSITE" id="PS50983">
    <property type="entry name" value="FE_B12_PBP"/>
    <property type="match status" value="1"/>
</dbReference>
<feature type="signal peptide" evidence="2">
    <location>
        <begin position="1"/>
        <end position="25"/>
    </location>
</feature>
<dbReference type="CDD" id="cd01144">
    <property type="entry name" value="BtuF"/>
    <property type="match status" value="1"/>
</dbReference>
<feature type="chain" id="PRO_5040888220" evidence="2">
    <location>
        <begin position="26"/>
        <end position="304"/>
    </location>
</feature>
<dbReference type="Proteomes" id="UP001150830">
    <property type="component" value="Unassembled WGS sequence"/>
</dbReference>
<evidence type="ECO:0000256" key="2">
    <source>
        <dbReference type="SAM" id="SignalP"/>
    </source>
</evidence>
<dbReference type="GO" id="GO:0071281">
    <property type="term" value="P:cellular response to iron ion"/>
    <property type="evidence" value="ECO:0007669"/>
    <property type="project" value="TreeGrafter"/>
</dbReference>
<dbReference type="InterPro" id="IPR002491">
    <property type="entry name" value="ABC_transptr_periplasmic_BD"/>
</dbReference>
<name>A0A9X3ITW4_9GAMM</name>
<evidence type="ECO:0000313" key="5">
    <source>
        <dbReference type="Proteomes" id="UP001150830"/>
    </source>
</evidence>
<sequence length="304" mass="33549">MLRFIPSRRLLLVMMLVAAAGVAMASVSGSVQADAPPVSQDKPPVQPPAKRIVALAPHIVELLYAIGAGDTIVGTTEYADYPEAAKTIPRIGSYAGVQVERVLELQPDLVLAWKTGNSVADLARIEEYGLRVVYSDLKHMKDVGDEIRMLGELTGHQQAAEREAAQYEQHLAEIKARYAGKRRVKGFYELWSRPLTTVAANAWPQQQLEICGVDNPFAGGVDDYPQVGLEQVLVTMPEVIIQPDQHSRASPDAVDWGVWPLIPAVKMGAIFHPDSDKSHRMTPRTLDEMEILCEEVDQVRQQLQ</sequence>
<dbReference type="EMBL" id="JAPNOA010000056">
    <property type="protein sequence ID" value="MCY0966740.1"/>
    <property type="molecule type" value="Genomic_DNA"/>
</dbReference>
<feature type="domain" description="Fe/B12 periplasmic-binding" evidence="3">
    <location>
        <begin position="51"/>
        <end position="304"/>
    </location>
</feature>
<proteinExistence type="predicted"/>
<dbReference type="PANTHER" id="PTHR30535">
    <property type="entry name" value="VITAMIN B12-BINDING PROTEIN"/>
    <property type="match status" value="1"/>
</dbReference>
<evidence type="ECO:0000259" key="3">
    <source>
        <dbReference type="PROSITE" id="PS50983"/>
    </source>
</evidence>
<dbReference type="RefSeq" id="WP_283174938.1">
    <property type="nucleotide sequence ID" value="NZ_JAPNOA010000056.1"/>
</dbReference>
<dbReference type="AlphaFoldDB" id="A0A9X3ITW4"/>
<dbReference type="Pfam" id="PF01497">
    <property type="entry name" value="Peripla_BP_2"/>
    <property type="match status" value="1"/>
</dbReference>
<dbReference type="Gene3D" id="3.40.50.1980">
    <property type="entry name" value="Nitrogenase molybdenum iron protein domain"/>
    <property type="match status" value="2"/>
</dbReference>
<dbReference type="InterPro" id="IPR006311">
    <property type="entry name" value="TAT_signal"/>
</dbReference>
<gene>
    <name evidence="4" type="ORF">OUO13_16275</name>
</gene>